<accession>A0ABQ6GC78</accession>
<evidence type="ECO:0000313" key="1">
    <source>
        <dbReference type="EMBL" id="GLX66873.1"/>
    </source>
</evidence>
<protein>
    <submittedName>
        <fullName evidence="1">Uncharacterized protein</fullName>
    </submittedName>
</protein>
<evidence type="ECO:0000313" key="2">
    <source>
        <dbReference type="Proteomes" id="UP001157114"/>
    </source>
</evidence>
<dbReference type="RefSeq" id="WP_284237596.1">
    <property type="nucleotide sequence ID" value="NZ_BSSQ01000005.1"/>
</dbReference>
<dbReference type="Proteomes" id="UP001157114">
    <property type="component" value="Unassembled WGS sequence"/>
</dbReference>
<sequence length="101" mass="11691">MERSDWIPLRNINDDKKIWAGTKVRLYNVGLNVIDKADDYYDYLVSFIYDNVEYLQLTNLSQGEAGNIICVIKKDTPNHYALGKTLKEMMGLEYTFVLFGS</sequence>
<reference evidence="1 2" key="1">
    <citation type="submission" date="2023-03" db="EMBL/GenBank/DDBJ databases">
        <title>Draft genome sequence of the bacteria which degrade cell wall of Tricholomamatutake.</title>
        <authorList>
            <person name="Konishi Y."/>
            <person name="Fukuta Y."/>
            <person name="Shirasaka N."/>
        </authorList>
    </citation>
    <scope>NUCLEOTIDE SEQUENCE [LARGE SCALE GENOMIC DNA]</scope>
    <source>
        <strain evidence="2">mu1</strain>
    </source>
</reference>
<organism evidence="1 2">
    <name type="scientific">Paenibacillus glycanilyticus</name>
    <dbReference type="NCBI Taxonomy" id="126569"/>
    <lineage>
        <taxon>Bacteria</taxon>
        <taxon>Bacillati</taxon>
        <taxon>Bacillota</taxon>
        <taxon>Bacilli</taxon>
        <taxon>Bacillales</taxon>
        <taxon>Paenibacillaceae</taxon>
        <taxon>Paenibacillus</taxon>
    </lineage>
</organism>
<name>A0ABQ6GC78_9BACL</name>
<gene>
    <name evidence="1" type="ORF">MU1_12170</name>
</gene>
<keyword evidence="2" id="KW-1185">Reference proteome</keyword>
<comment type="caution">
    <text evidence="1">The sequence shown here is derived from an EMBL/GenBank/DDBJ whole genome shotgun (WGS) entry which is preliminary data.</text>
</comment>
<dbReference type="EMBL" id="BSSQ01000005">
    <property type="protein sequence ID" value="GLX66873.1"/>
    <property type="molecule type" value="Genomic_DNA"/>
</dbReference>
<proteinExistence type="predicted"/>